<protein>
    <submittedName>
        <fullName evidence="10">QacE family quaternary ammonium compound efflux SMR transporter</fullName>
    </submittedName>
</protein>
<organism evidence="10 11">
    <name type="scientific">Ignatzschineria ureiclastica</name>
    <dbReference type="NCBI Taxonomy" id="472582"/>
    <lineage>
        <taxon>Bacteria</taxon>
        <taxon>Pseudomonadati</taxon>
        <taxon>Pseudomonadota</taxon>
        <taxon>Gammaproteobacteria</taxon>
        <taxon>Cardiobacteriales</taxon>
        <taxon>Ignatzschineriaceae</taxon>
        <taxon>Ignatzschineria</taxon>
    </lineage>
</organism>
<dbReference type="RefSeq" id="WP_109189942.1">
    <property type="nucleotide sequence ID" value="NZ_BMYA01000004.1"/>
</dbReference>
<feature type="transmembrane region" description="Helical" evidence="9">
    <location>
        <begin position="95"/>
        <end position="114"/>
    </location>
</feature>
<dbReference type="Proteomes" id="UP000245020">
    <property type="component" value="Unassembled WGS sequence"/>
</dbReference>
<dbReference type="PANTHER" id="PTHR30561:SF1">
    <property type="entry name" value="MULTIDRUG TRANSPORTER EMRE"/>
    <property type="match status" value="1"/>
</dbReference>
<evidence type="ECO:0000313" key="10">
    <source>
        <dbReference type="EMBL" id="PWD80508.1"/>
    </source>
</evidence>
<reference evidence="11" key="1">
    <citation type="submission" date="2018-05" db="EMBL/GenBank/DDBJ databases">
        <title>Ignatzschineria dubaiensis sp. nov., isolated from necrotic foot tissues of dromedaries (Camelus dromedarius) and associated maggots in Dubai, United Arab Emirates.</title>
        <authorList>
            <person name="Tsang C.C."/>
            <person name="Tang J.Y.M."/>
            <person name="Fong J.Y.H."/>
            <person name="Kinne J."/>
            <person name="Lee H.H."/>
            <person name="Joseph M."/>
            <person name="Jose S."/>
            <person name="Schuster R.K."/>
            <person name="Tang Y."/>
            <person name="Sivakumar S."/>
            <person name="Chen J.H.K."/>
            <person name="Teng J.L.L."/>
            <person name="Lau S.K.P."/>
            <person name="Wernery U."/>
            <person name="Woo P.C.Y."/>
        </authorList>
    </citation>
    <scope>NUCLEOTIDE SEQUENCE [LARGE SCALE GENOMIC DNA]</scope>
    <source>
        <strain evidence="11">KCTC 22644</strain>
    </source>
</reference>
<accession>A0A2U2ACX5</accession>
<dbReference type="Pfam" id="PF00893">
    <property type="entry name" value="Multi_Drug_Res"/>
    <property type="match status" value="1"/>
</dbReference>
<dbReference type="OrthoDB" id="9808638at2"/>
<dbReference type="EMBL" id="QEWQ01000006">
    <property type="protein sequence ID" value="PWD80508.1"/>
    <property type="molecule type" value="Genomic_DNA"/>
</dbReference>
<evidence type="ECO:0000256" key="9">
    <source>
        <dbReference type="SAM" id="Phobius"/>
    </source>
</evidence>
<feature type="transmembrane region" description="Helical" evidence="9">
    <location>
        <begin position="41"/>
        <end position="61"/>
    </location>
</feature>
<dbReference type="GO" id="GO:0022857">
    <property type="term" value="F:transmembrane transporter activity"/>
    <property type="evidence" value="ECO:0007669"/>
    <property type="project" value="InterPro"/>
</dbReference>
<dbReference type="InterPro" id="IPR045324">
    <property type="entry name" value="Small_multidrug_res"/>
</dbReference>
<feature type="transmembrane region" description="Helical" evidence="9">
    <location>
        <begin position="12"/>
        <end position="35"/>
    </location>
</feature>
<dbReference type="SUPFAM" id="SSF103481">
    <property type="entry name" value="Multidrug resistance efflux transporter EmrE"/>
    <property type="match status" value="1"/>
</dbReference>
<keyword evidence="4 8" id="KW-0812">Transmembrane</keyword>
<evidence type="ECO:0000256" key="5">
    <source>
        <dbReference type="ARBA" id="ARBA00022989"/>
    </source>
</evidence>
<evidence type="ECO:0000256" key="3">
    <source>
        <dbReference type="ARBA" id="ARBA00022475"/>
    </source>
</evidence>
<gene>
    <name evidence="10" type="ORF">DC083_09400</name>
</gene>
<keyword evidence="2" id="KW-0813">Transport</keyword>
<dbReference type="InterPro" id="IPR000390">
    <property type="entry name" value="Small_drug/metabolite_transptr"/>
</dbReference>
<dbReference type="AlphaFoldDB" id="A0A2U2ACX5"/>
<keyword evidence="11" id="KW-1185">Reference proteome</keyword>
<keyword evidence="3" id="KW-1003">Cell membrane</keyword>
<name>A0A2U2ACX5_9GAMM</name>
<dbReference type="InterPro" id="IPR037185">
    <property type="entry name" value="EmrE-like"/>
</dbReference>
<keyword evidence="5 9" id="KW-1133">Transmembrane helix</keyword>
<proteinExistence type="inferred from homology"/>
<comment type="subcellular location">
    <subcellularLocation>
        <location evidence="1 8">Cell membrane</location>
        <topology evidence="1 8">Multi-pass membrane protein</topology>
    </subcellularLocation>
</comment>
<evidence type="ECO:0000256" key="1">
    <source>
        <dbReference type="ARBA" id="ARBA00004651"/>
    </source>
</evidence>
<evidence type="ECO:0000313" key="11">
    <source>
        <dbReference type="Proteomes" id="UP000245020"/>
    </source>
</evidence>
<evidence type="ECO:0000256" key="8">
    <source>
        <dbReference type="RuleBase" id="RU003942"/>
    </source>
</evidence>
<dbReference type="GO" id="GO:0005886">
    <property type="term" value="C:plasma membrane"/>
    <property type="evidence" value="ECO:0007669"/>
    <property type="project" value="UniProtKB-SubCell"/>
</dbReference>
<evidence type="ECO:0000256" key="4">
    <source>
        <dbReference type="ARBA" id="ARBA00022692"/>
    </source>
</evidence>
<comment type="caution">
    <text evidence="10">The sequence shown here is derived from an EMBL/GenBank/DDBJ whole genome shotgun (WGS) entry which is preliminary data.</text>
</comment>
<sequence>MSTVIHFIDSINVWVLLIFAIFCSAFATTSLKFLGGGASKLTLAGVVIGYALFLFLITLVMRRIDMSIGYAVWAGLSTVLMTISGTIFFKEHLTVQKIISLTLVVLGVVLLNLADMSMT</sequence>
<keyword evidence="6 9" id="KW-0472">Membrane</keyword>
<comment type="similarity">
    <text evidence="7 8">Belongs to the drug/metabolite transporter (DMT) superfamily. Small multidrug resistance (SMR) (TC 2.A.7.1) family.</text>
</comment>
<dbReference type="Gene3D" id="1.10.3730.20">
    <property type="match status" value="1"/>
</dbReference>
<evidence type="ECO:0000256" key="6">
    <source>
        <dbReference type="ARBA" id="ARBA00023136"/>
    </source>
</evidence>
<evidence type="ECO:0000256" key="7">
    <source>
        <dbReference type="ARBA" id="ARBA00038032"/>
    </source>
</evidence>
<feature type="transmembrane region" description="Helical" evidence="9">
    <location>
        <begin position="68"/>
        <end position="89"/>
    </location>
</feature>
<evidence type="ECO:0000256" key="2">
    <source>
        <dbReference type="ARBA" id="ARBA00022448"/>
    </source>
</evidence>
<dbReference type="PANTHER" id="PTHR30561">
    <property type="entry name" value="SMR FAMILY PROTON-DEPENDENT DRUG EFFLUX TRANSPORTER SUGE"/>
    <property type="match status" value="1"/>
</dbReference>